<organism evidence="3 4">
    <name type="scientific">Caenorhabditis angaria</name>
    <dbReference type="NCBI Taxonomy" id="860376"/>
    <lineage>
        <taxon>Eukaryota</taxon>
        <taxon>Metazoa</taxon>
        <taxon>Ecdysozoa</taxon>
        <taxon>Nematoda</taxon>
        <taxon>Chromadorea</taxon>
        <taxon>Rhabditida</taxon>
        <taxon>Rhabditina</taxon>
        <taxon>Rhabditomorpha</taxon>
        <taxon>Rhabditoidea</taxon>
        <taxon>Rhabditidae</taxon>
        <taxon>Peloderinae</taxon>
        <taxon>Caenorhabditis</taxon>
    </lineage>
</organism>
<evidence type="ECO:0000259" key="2">
    <source>
        <dbReference type="Pfam" id="PF00561"/>
    </source>
</evidence>
<sequence>MNKKNFKNERKTRATAGAVCGSEMHIASQTFKLNDNTISSVNPEDYAEIVSNLQSAVCLNVARRVACPAHDSKLWSDLPNKKLTFAKVMSKILFVLMSFIYIFLPPWPPKMFRKIVFCHPQQGKYYYLIGESNGKKKACFKASETIGMDHLSICLPQMIKPKVRAVDVFYHLLRCKVFTLPFNEKQKLICAMELYCEQSIRWLHRDKNRTKIRSPNLIIFSQPNSSDLGCCLMMDPNFADIADFLQCDLLIFDYPGYGISEGKTNEKNVYAAIDTVMKYAMNTLGYKADKIILIGFSLGTAAMVHLAEQFKVAALILIAPFTSFLRIATRKPTIIKPWFDMFPSLEKSKKIQSPTLICHGEKDFIVGHNHGVKLQATIPNSEIYLLQHANHQGIFCERDMWDHVEDFLGRRVGITKNWIEHMQQESTFSEVSEAFHEEMNSKKTKMSE</sequence>
<name>A0A9P1I534_9PELO</name>
<keyword evidence="1" id="KW-1133">Transmembrane helix</keyword>
<gene>
    <name evidence="3" type="ORF">CAMP_LOCUS994</name>
</gene>
<dbReference type="PANTHER" id="PTHR12277">
    <property type="entry name" value="ALPHA/BETA HYDROLASE DOMAIN-CONTAINING PROTEIN"/>
    <property type="match status" value="1"/>
</dbReference>
<feature type="transmembrane region" description="Helical" evidence="1">
    <location>
        <begin position="84"/>
        <end position="104"/>
    </location>
</feature>
<feature type="domain" description="AB hydrolase-1" evidence="2">
    <location>
        <begin position="223"/>
        <end position="320"/>
    </location>
</feature>
<dbReference type="SUPFAM" id="SSF53474">
    <property type="entry name" value="alpha/beta-Hydrolases"/>
    <property type="match status" value="1"/>
</dbReference>
<evidence type="ECO:0000313" key="4">
    <source>
        <dbReference type="Proteomes" id="UP001152747"/>
    </source>
</evidence>
<keyword evidence="4" id="KW-1185">Reference proteome</keyword>
<proteinExistence type="predicted"/>
<dbReference type="Pfam" id="PF00561">
    <property type="entry name" value="Abhydrolase_1"/>
    <property type="match status" value="1"/>
</dbReference>
<keyword evidence="1" id="KW-0472">Membrane</keyword>
<dbReference type="InterPro" id="IPR000073">
    <property type="entry name" value="AB_hydrolase_1"/>
</dbReference>
<dbReference type="InterPro" id="IPR029058">
    <property type="entry name" value="AB_hydrolase_fold"/>
</dbReference>
<dbReference type="AlphaFoldDB" id="A0A9P1I534"/>
<protein>
    <recommendedName>
        <fullName evidence="2">AB hydrolase-1 domain-containing protein</fullName>
    </recommendedName>
</protein>
<reference evidence="3" key="1">
    <citation type="submission" date="2022-11" db="EMBL/GenBank/DDBJ databases">
        <authorList>
            <person name="Kikuchi T."/>
        </authorList>
    </citation>
    <scope>NUCLEOTIDE SEQUENCE</scope>
    <source>
        <strain evidence="3">PS1010</strain>
    </source>
</reference>
<dbReference type="PANTHER" id="PTHR12277:SF56">
    <property type="entry name" value="AB HYDROLASE-1 DOMAIN-CONTAINING PROTEIN"/>
    <property type="match status" value="1"/>
</dbReference>
<dbReference type="Proteomes" id="UP001152747">
    <property type="component" value="Unassembled WGS sequence"/>
</dbReference>
<evidence type="ECO:0000256" key="1">
    <source>
        <dbReference type="SAM" id="Phobius"/>
    </source>
</evidence>
<dbReference type="GO" id="GO:0005886">
    <property type="term" value="C:plasma membrane"/>
    <property type="evidence" value="ECO:0007669"/>
    <property type="project" value="TreeGrafter"/>
</dbReference>
<comment type="caution">
    <text evidence="3">The sequence shown here is derived from an EMBL/GenBank/DDBJ whole genome shotgun (WGS) entry which is preliminary data.</text>
</comment>
<accession>A0A9P1I534</accession>
<dbReference type="OrthoDB" id="10249433at2759"/>
<dbReference type="EMBL" id="CANHGI010000001">
    <property type="protein sequence ID" value="CAI5438357.1"/>
    <property type="molecule type" value="Genomic_DNA"/>
</dbReference>
<dbReference type="GO" id="GO:0008474">
    <property type="term" value="F:palmitoyl-(protein) hydrolase activity"/>
    <property type="evidence" value="ECO:0007669"/>
    <property type="project" value="TreeGrafter"/>
</dbReference>
<dbReference type="Gene3D" id="3.40.50.1820">
    <property type="entry name" value="alpha/beta hydrolase"/>
    <property type="match status" value="1"/>
</dbReference>
<dbReference type="GO" id="GO:0010008">
    <property type="term" value="C:endosome membrane"/>
    <property type="evidence" value="ECO:0007669"/>
    <property type="project" value="TreeGrafter"/>
</dbReference>
<keyword evidence="1" id="KW-0812">Transmembrane</keyword>
<evidence type="ECO:0000313" key="3">
    <source>
        <dbReference type="EMBL" id="CAI5438357.1"/>
    </source>
</evidence>